<evidence type="ECO:0000313" key="3">
    <source>
        <dbReference type="Proteomes" id="UP000002316"/>
    </source>
</evidence>
<evidence type="ECO:0000256" key="1">
    <source>
        <dbReference type="SAM" id="MobiDB-lite"/>
    </source>
</evidence>
<evidence type="ECO:0000313" key="2">
    <source>
        <dbReference type="EMBL" id="CBH18301.1"/>
    </source>
</evidence>
<dbReference type="KEGG" id="tbg:TbgDal_XI14200"/>
<dbReference type="RefSeq" id="XP_011780565.1">
    <property type="nucleotide sequence ID" value="XM_011782263.1"/>
</dbReference>
<protein>
    <submittedName>
        <fullName evidence="2">Uncharacterized protein</fullName>
    </submittedName>
</protein>
<proteinExistence type="predicted"/>
<organism evidence="2 3">
    <name type="scientific">Trypanosoma brucei gambiense (strain MHOM/CI/86/DAL972)</name>
    <dbReference type="NCBI Taxonomy" id="679716"/>
    <lineage>
        <taxon>Eukaryota</taxon>
        <taxon>Discoba</taxon>
        <taxon>Euglenozoa</taxon>
        <taxon>Kinetoplastea</taxon>
        <taxon>Metakinetoplastina</taxon>
        <taxon>Trypanosomatida</taxon>
        <taxon>Trypanosomatidae</taxon>
        <taxon>Trypanosoma</taxon>
    </lineage>
</organism>
<dbReference type="EMBL" id="FN554974">
    <property type="protein sequence ID" value="CBH18301.1"/>
    <property type="molecule type" value="Genomic_DNA"/>
</dbReference>
<sequence length="152" mass="16794">MKPVLSRSPLGISLLSVETDGAKRSEAGGGIRPHIRQTCRCDSSLVGRGKSHYAGGFDLIYHIFPSLSSLMLAQGERGEKWGNNGVYKAYFLASDEGSGGPRRSLHERRPCQNCWCFQREGKDRLVRHPPPVTAQFGKSLKKLPQRGEGEEI</sequence>
<dbReference type="AlphaFoldDB" id="D0A9F0"/>
<feature type="region of interest" description="Disordered" evidence="1">
    <location>
        <begin position="127"/>
        <end position="152"/>
    </location>
</feature>
<gene>
    <name evidence="2" type="ORF">TbgDal_XI14200</name>
</gene>
<reference evidence="3" key="1">
    <citation type="journal article" date="2010" name="PLoS Negl. Trop. Dis.">
        <title>The genome sequence of Trypanosoma brucei gambiense, causative agent of chronic human african trypanosomiasis.</title>
        <authorList>
            <person name="Jackson A.P."/>
            <person name="Sanders M."/>
            <person name="Berry A."/>
            <person name="McQuillan J."/>
            <person name="Aslett M.A."/>
            <person name="Quail M.A."/>
            <person name="Chukualim B."/>
            <person name="Capewell P."/>
            <person name="MacLeod A."/>
            <person name="Melville S.E."/>
            <person name="Gibson W."/>
            <person name="Barry J.D."/>
            <person name="Berriman M."/>
            <person name="Hertz-Fowler C."/>
        </authorList>
    </citation>
    <scope>NUCLEOTIDE SEQUENCE [LARGE SCALE GENOMIC DNA]</scope>
    <source>
        <strain evidence="3">MHOM/CI/86/DAL972</strain>
    </source>
</reference>
<dbReference type="GeneID" id="23866599"/>
<dbReference type="Proteomes" id="UP000002316">
    <property type="component" value="Chromosome 11"/>
</dbReference>
<accession>D0A9F0</accession>
<name>D0A9F0_TRYB9</name>